<sequence length="110" mass="13486">MMKIIANINIRIFIKEINQEIEVERLKQRVLLYMKDKRMAKKGNGLKKKMILLEDYYKQCNGYRDKISEQMKGRTLAQCKQYWLRKKKCMIKKNMVFLKGLNYQRQYQLK</sequence>
<dbReference type="Proteomes" id="UP000692954">
    <property type="component" value="Unassembled WGS sequence"/>
</dbReference>
<evidence type="ECO:0000313" key="1">
    <source>
        <dbReference type="EMBL" id="CAD8051726.1"/>
    </source>
</evidence>
<organism evidence="1 2">
    <name type="scientific">Paramecium sonneborni</name>
    <dbReference type="NCBI Taxonomy" id="65129"/>
    <lineage>
        <taxon>Eukaryota</taxon>
        <taxon>Sar</taxon>
        <taxon>Alveolata</taxon>
        <taxon>Ciliophora</taxon>
        <taxon>Intramacronucleata</taxon>
        <taxon>Oligohymenophorea</taxon>
        <taxon>Peniculida</taxon>
        <taxon>Parameciidae</taxon>
        <taxon>Paramecium</taxon>
    </lineage>
</organism>
<evidence type="ECO:0000313" key="2">
    <source>
        <dbReference type="Proteomes" id="UP000692954"/>
    </source>
</evidence>
<accession>A0A8S1KF29</accession>
<keyword evidence="2" id="KW-1185">Reference proteome</keyword>
<name>A0A8S1KF29_9CILI</name>
<proteinExistence type="predicted"/>
<dbReference type="EMBL" id="CAJJDN010000006">
    <property type="protein sequence ID" value="CAD8051726.1"/>
    <property type="molecule type" value="Genomic_DNA"/>
</dbReference>
<comment type="caution">
    <text evidence="1">The sequence shown here is derived from an EMBL/GenBank/DDBJ whole genome shotgun (WGS) entry which is preliminary data.</text>
</comment>
<dbReference type="AlphaFoldDB" id="A0A8S1KF29"/>
<protein>
    <submittedName>
        <fullName evidence="1">Uncharacterized protein</fullName>
    </submittedName>
</protein>
<reference evidence="1" key="1">
    <citation type="submission" date="2021-01" db="EMBL/GenBank/DDBJ databases">
        <authorList>
            <consortium name="Genoscope - CEA"/>
            <person name="William W."/>
        </authorList>
    </citation>
    <scope>NUCLEOTIDE SEQUENCE</scope>
</reference>
<gene>
    <name evidence="1" type="ORF">PSON_ATCC_30995.1.T0060043</name>
</gene>